<dbReference type="EMBL" id="JACEEZ010012712">
    <property type="protein sequence ID" value="KAG0720530.1"/>
    <property type="molecule type" value="Genomic_DNA"/>
</dbReference>
<reference evidence="8" key="1">
    <citation type="submission" date="2020-07" db="EMBL/GenBank/DDBJ databases">
        <title>The High-quality genome of the commercially important snow crab, Chionoecetes opilio.</title>
        <authorList>
            <person name="Jeong J.-H."/>
            <person name="Ryu S."/>
        </authorList>
    </citation>
    <scope>NUCLEOTIDE SEQUENCE</scope>
    <source>
        <strain evidence="8">MADBK_172401_WGS</strain>
        <tissue evidence="8">Digestive gland</tissue>
    </source>
</reference>
<dbReference type="Pfam" id="PF03177">
    <property type="entry name" value="Nucleoporin_C"/>
    <property type="match status" value="1"/>
</dbReference>
<name>A0A8J4YFR5_CHIOP</name>
<dbReference type="GO" id="GO:0017056">
    <property type="term" value="F:structural constituent of nuclear pore"/>
    <property type="evidence" value="ECO:0007669"/>
    <property type="project" value="InterPro"/>
</dbReference>
<dbReference type="GO" id="GO:0006606">
    <property type="term" value="P:protein import into nucleus"/>
    <property type="evidence" value="ECO:0007669"/>
    <property type="project" value="TreeGrafter"/>
</dbReference>
<keyword evidence="6" id="KW-0539">Nucleus</keyword>
<keyword evidence="2" id="KW-0813">Transport</keyword>
<dbReference type="PANTHER" id="PTHR13405:SF11">
    <property type="entry name" value="NUCLEAR PORE COMPLEX PROTEIN NUP133"/>
    <property type="match status" value="1"/>
</dbReference>
<evidence type="ECO:0000256" key="6">
    <source>
        <dbReference type="ARBA" id="ARBA00023242"/>
    </source>
</evidence>
<keyword evidence="4" id="KW-0653">Protein transport</keyword>
<gene>
    <name evidence="8" type="primary">Nup133</name>
    <name evidence="8" type="ORF">GWK47_048328</name>
</gene>
<dbReference type="Gene3D" id="1.25.40.700">
    <property type="match status" value="1"/>
</dbReference>
<evidence type="ECO:0000259" key="7">
    <source>
        <dbReference type="Pfam" id="PF03177"/>
    </source>
</evidence>
<organism evidence="8 9">
    <name type="scientific">Chionoecetes opilio</name>
    <name type="common">Atlantic snow crab</name>
    <name type="synonym">Cancer opilio</name>
    <dbReference type="NCBI Taxonomy" id="41210"/>
    <lineage>
        <taxon>Eukaryota</taxon>
        <taxon>Metazoa</taxon>
        <taxon>Ecdysozoa</taxon>
        <taxon>Arthropoda</taxon>
        <taxon>Crustacea</taxon>
        <taxon>Multicrustacea</taxon>
        <taxon>Malacostraca</taxon>
        <taxon>Eumalacostraca</taxon>
        <taxon>Eucarida</taxon>
        <taxon>Decapoda</taxon>
        <taxon>Pleocyemata</taxon>
        <taxon>Brachyura</taxon>
        <taxon>Eubrachyura</taxon>
        <taxon>Majoidea</taxon>
        <taxon>Majidae</taxon>
        <taxon>Chionoecetes</taxon>
    </lineage>
</organism>
<evidence type="ECO:0000256" key="1">
    <source>
        <dbReference type="ARBA" id="ARBA00004259"/>
    </source>
</evidence>
<comment type="subcellular location">
    <subcellularLocation>
        <location evidence="1">Nucleus envelope</location>
    </subcellularLocation>
</comment>
<proteinExistence type="predicted"/>
<dbReference type="AlphaFoldDB" id="A0A8J4YFR5"/>
<dbReference type="Proteomes" id="UP000770661">
    <property type="component" value="Unassembled WGS sequence"/>
</dbReference>
<keyword evidence="3" id="KW-0509">mRNA transport</keyword>
<dbReference type="OrthoDB" id="6342440at2759"/>
<evidence type="ECO:0000256" key="3">
    <source>
        <dbReference type="ARBA" id="ARBA00022816"/>
    </source>
</evidence>
<dbReference type="Gene3D" id="1.20.58.1380">
    <property type="match status" value="1"/>
</dbReference>
<dbReference type="GO" id="GO:0031080">
    <property type="term" value="C:nuclear pore outer ring"/>
    <property type="evidence" value="ECO:0007669"/>
    <property type="project" value="TreeGrafter"/>
</dbReference>
<evidence type="ECO:0000313" key="9">
    <source>
        <dbReference type="Proteomes" id="UP000770661"/>
    </source>
</evidence>
<keyword evidence="9" id="KW-1185">Reference proteome</keyword>
<protein>
    <submittedName>
        <fullName evidence="8">Nuclear pore complex protein Nup133</fullName>
    </submittedName>
</protein>
<accession>A0A8J4YFR5</accession>
<dbReference type="InterPro" id="IPR007187">
    <property type="entry name" value="Nucleoporin_Nup133/Nup155_C"/>
</dbReference>
<evidence type="ECO:0000256" key="2">
    <source>
        <dbReference type="ARBA" id="ARBA00022448"/>
    </source>
</evidence>
<dbReference type="GO" id="GO:0000972">
    <property type="term" value="P:transcription-dependent tethering of RNA polymerase II gene DNA at nuclear periphery"/>
    <property type="evidence" value="ECO:0007669"/>
    <property type="project" value="TreeGrafter"/>
</dbReference>
<comment type="caution">
    <text evidence="8">The sequence shown here is derived from an EMBL/GenBank/DDBJ whole genome shotgun (WGS) entry which is preliminary data.</text>
</comment>
<keyword evidence="5" id="KW-0811">Translocation</keyword>
<evidence type="ECO:0000256" key="4">
    <source>
        <dbReference type="ARBA" id="ARBA00022927"/>
    </source>
</evidence>
<feature type="domain" description="Nucleoporin Nup133/Nup155-like C-terminal" evidence="7">
    <location>
        <begin position="13"/>
        <end position="195"/>
    </location>
</feature>
<dbReference type="PANTHER" id="PTHR13405">
    <property type="entry name" value="NUCLEAR PORE COMPLEX PROTEIN NUP133"/>
    <property type="match status" value="1"/>
</dbReference>
<dbReference type="GO" id="GO:0016973">
    <property type="term" value="P:poly(A)+ mRNA export from nucleus"/>
    <property type="evidence" value="ECO:0007669"/>
    <property type="project" value="TreeGrafter"/>
</dbReference>
<sequence length="323" mass="36759">MIHTDITVAVEGEQFDQAVSLAEKYCDFRTLVEVCDRTNNEERLTQYMNRFGSEGFSDFVFRWYLENGKRGKLLSQGGGQQGGELARFLQDYSSLAWVHQINTRDFTSACSTLRHLAQEETKYLSRKKTLLSLSKLSGLVVAGGEGNTGVAMDITNGSMALEDDSLSQEEELIHYQEQLPESVLAANFLDPDTMRVLSPTELIHMYTSEDNISANEFDFKKALDLLSFIGEEEAEELRRLVWVRALLKNSWDHLDTDDPIRTLSDTTFFKTVELAFYQGCEVRELLVPVDELLGCEDLEKLCQDANFKFLLRAGYEHVEKLTL</sequence>
<evidence type="ECO:0000256" key="5">
    <source>
        <dbReference type="ARBA" id="ARBA00023010"/>
    </source>
</evidence>
<dbReference type="InterPro" id="IPR037624">
    <property type="entry name" value="Nup133-like"/>
</dbReference>
<evidence type="ECO:0000313" key="8">
    <source>
        <dbReference type="EMBL" id="KAG0720530.1"/>
    </source>
</evidence>